<organism evidence="2 4">
    <name type="scientific">Medicago truncatula</name>
    <name type="common">Barrel medic</name>
    <name type="synonym">Medicago tribuloides</name>
    <dbReference type="NCBI Taxonomy" id="3880"/>
    <lineage>
        <taxon>Eukaryota</taxon>
        <taxon>Viridiplantae</taxon>
        <taxon>Streptophyta</taxon>
        <taxon>Embryophyta</taxon>
        <taxon>Tracheophyta</taxon>
        <taxon>Spermatophyta</taxon>
        <taxon>Magnoliopsida</taxon>
        <taxon>eudicotyledons</taxon>
        <taxon>Gunneridae</taxon>
        <taxon>Pentapetalae</taxon>
        <taxon>rosids</taxon>
        <taxon>fabids</taxon>
        <taxon>Fabales</taxon>
        <taxon>Fabaceae</taxon>
        <taxon>Papilionoideae</taxon>
        <taxon>50 kb inversion clade</taxon>
        <taxon>NPAAA clade</taxon>
        <taxon>Hologalegina</taxon>
        <taxon>IRL clade</taxon>
        <taxon>Trifolieae</taxon>
        <taxon>Medicago</taxon>
    </lineage>
</organism>
<reference evidence="3" key="3">
    <citation type="submission" date="2015-06" db="UniProtKB">
        <authorList>
            <consortium name="EnsemblPlants"/>
        </authorList>
    </citation>
    <scope>IDENTIFICATION</scope>
    <source>
        <strain evidence="3">cv. Jemalong A17</strain>
    </source>
</reference>
<dbReference type="Gene3D" id="3.80.10.10">
    <property type="entry name" value="Ribonuclease Inhibitor"/>
    <property type="match status" value="1"/>
</dbReference>
<dbReference type="InterPro" id="IPR036047">
    <property type="entry name" value="F-box-like_dom_sf"/>
</dbReference>
<dbReference type="InterPro" id="IPR055411">
    <property type="entry name" value="LRR_FXL15/At3g58940/PEG3-like"/>
</dbReference>
<evidence type="ECO:0000259" key="1">
    <source>
        <dbReference type="SMART" id="SM00579"/>
    </source>
</evidence>
<dbReference type="PANTHER" id="PTHR31900">
    <property type="entry name" value="F-BOX/RNI SUPERFAMILY PROTEIN-RELATED"/>
    <property type="match status" value="1"/>
</dbReference>
<dbReference type="AlphaFoldDB" id="A0A072TIY5"/>
<protein>
    <submittedName>
        <fullName evidence="2">F-box/RNI/FBD-like domain protein</fullName>
    </submittedName>
</protein>
<dbReference type="SMART" id="SM00579">
    <property type="entry name" value="FBD"/>
    <property type="match status" value="1"/>
</dbReference>
<evidence type="ECO:0000313" key="3">
    <source>
        <dbReference type="EnsemblPlants" id="KEH17524"/>
    </source>
</evidence>
<gene>
    <name evidence="2" type="ORF">MTR_0009s0080</name>
</gene>
<dbReference type="InterPro" id="IPR050232">
    <property type="entry name" value="FBL13/AtMIF1-like"/>
</dbReference>
<accession>A0A072TIY5</accession>
<dbReference type="InterPro" id="IPR001810">
    <property type="entry name" value="F-box_dom"/>
</dbReference>
<dbReference type="Pfam" id="PF24758">
    <property type="entry name" value="LRR_At5g56370"/>
    <property type="match status" value="1"/>
</dbReference>
<dbReference type="SUPFAM" id="SSF81383">
    <property type="entry name" value="F-box domain"/>
    <property type="match status" value="1"/>
</dbReference>
<dbReference type="Pfam" id="PF08387">
    <property type="entry name" value="FBD"/>
    <property type="match status" value="1"/>
</dbReference>
<evidence type="ECO:0000313" key="2">
    <source>
        <dbReference type="EMBL" id="KEH17524.1"/>
    </source>
</evidence>
<reference evidence="2 4" key="1">
    <citation type="journal article" date="2011" name="Nature">
        <title>The Medicago genome provides insight into the evolution of rhizobial symbioses.</title>
        <authorList>
            <person name="Young N.D."/>
            <person name="Debelle F."/>
            <person name="Oldroyd G.E."/>
            <person name="Geurts R."/>
            <person name="Cannon S.B."/>
            <person name="Udvardi M.K."/>
            <person name="Benedito V.A."/>
            <person name="Mayer K.F."/>
            <person name="Gouzy J."/>
            <person name="Schoof H."/>
            <person name="Van de Peer Y."/>
            <person name="Proost S."/>
            <person name="Cook D.R."/>
            <person name="Meyers B.C."/>
            <person name="Spannagl M."/>
            <person name="Cheung F."/>
            <person name="De Mita S."/>
            <person name="Krishnakumar V."/>
            <person name="Gundlach H."/>
            <person name="Zhou S."/>
            <person name="Mudge J."/>
            <person name="Bharti A.K."/>
            <person name="Murray J.D."/>
            <person name="Naoumkina M.A."/>
            <person name="Rosen B."/>
            <person name="Silverstein K.A."/>
            <person name="Tang H."/>
            <person name="Rombauts S."/>
            <person name="Zhao P.X."/>
            <person name="Zhou P."/>
            <person name="Barbe V."/>
            <person name="Bardou P."/>
            <person name="Bechner M."/>
            <person name="Bellec A."/>
            <person name="Berger A."/>
            <person name="Berges H."/>
            <person name="Bidwell S."/>
            <person name="Bisseling T."/>
            <person name="Choisne N."/>
            <person name="Couloux A."/>
            <person name="Denny R."/>
            <person name="Deshpande S."/>
            <person name="Dai X."/>
            <person name="Doyle J.J."/>
            <person name="Dudez A.M."/>
            <person name="Farmer A.D."/>
            <person name="Fouteau S."/>
            <person name="Franken C."/>
            <person name="Gibelin C."/>
            <person name="Gish J."/>
            <person name="Goldstein S."/>
            <person name="Gonzalez A.J."/>
            <person name="Green P.J."/>
            <person name="Hallab A."/>
            <person name="Hartog M."/>
            <person name="Hua A."/>
            <person name="Humphray S.J."/>
            <person name="Jeong D.H."/>
            <person name="Jing Y."/>
            <person name="Jocker A."/>
            <person name="Kenton S.M."/>
            <person name="Kim D.J."/>
            <person name="Klee K."/>
            <person name="Lai H."/>
            <person name="Lang C."/>
            <person name="Lin S."/>
            <person name="Macmil S.L."/>
            <person name="Magdelenat G."/>
            <person name="Matthews L."/>
            <person name="McCorrison J."/>
            <person name="Monaghan E.L."/>
            <person name="Mun J.H."/>
            <person name="Najar F.Z."/>
            <person name="Nicholson C."/>
            <person name="Noirot C."/>
            <person name="O'Bleness M."/>
            <person name="Paule C.R."/>
            <person name="Poulain J."/>
            <person name="Prion F."/>
            <person name="Qin B."/>
            <person name="Qu C."/>
            <person name="Retzel E.F."/>
            <person name="Riddle C."/>
            <person name="Sallet E."/>
            <person name="Samain S."/>
            <person name="Samson N."/>
            <person name="Sanders I."/>
            <person name="Saurat O."/>
            <person name="Scarpelli C."/>
            <person name="Schiex T."/>
            <person name="Segurens B."/>
            <person name="Severin A.J."/>
            <person name="Sherrier D.J."/>
            <person name="Shi R."/>
            <person name="Sims S."/>
            <person name="Singer S.R."/>
            <person name="Sinharoy S."/>
            <person name="Sterck L."/>
            <person name="Viollet A."/>
            <person name="Wang B.B."/>
            <person name="Wang K."/>
            <person name="Wang M."/>
            <person name="Wang X."/>
            <person name="Warfsmann J."/>
            <person name="Weissenbach J."/>
            <person name="White D.D."/>
            <person name="White J.D."/>
            <person name="Wiley G.B."/>
            <person name="Wincker P."/>
            <person name="Xing Y."/>
            <person name="Yang L."/>
            <person name="Yao Z."/>
            <person name="Ying F."/>
            <person name="Zhai J."/>
            <person name="Zhou L."/>
            <person name="Zuber A."/>
            <person name="Denarie J."/>
            <person name="Dixon R.A."/>
            <person name="May G.D."/>
            <person name="Schwartz D.C."/>
            <person name="Rogers J."/>
            <person name="Quetier F."/>
            <person name="Town C.D."/>
            <person name="Roe B.A."/>
        </authorList>
    </citation>
    <scope>NUCLEOTIDE SEQUENCE [LARGE SCALE GENOMIC DNA]</scope>
    <source>
        <strain evidence="2">A17</strain>
        <strain evidence="3 4">cv. Jemalong A17</strain>
    </source>
</reference>
<dbReference type="InterPro" id="IPR032675">
    <property type="entry name" value="LRR_dom_sf"/>
</dbReference>
<dbReference type="Pfam" id="PF00646">
    <property type="entry name" value="F-box"/>
    <property type="match status" value="1"/>
</dbReference>
<reference evidence="2 4" key="2">
    <citation type="journal article" date="2014" name="BMC Genomics">
        <title>An improved genome release (version Mt4.0) for the model legume Medicago truncatula.</title>
        <authorList>
            <person name="Tang H."/>
            <person name="Krishnakumar V."/>
            <person name="Bidwell S."/>
            <person name="Rosen B."/>
            <person name="Chan A."/>
            <person name="Zhou S."/>
            <person name="Gentzbittel L."/>
            <person name="Childs K.L."/>
            <person name="Yandell M."/>
            <person name="Gundlach H."/>
            <person name="Mayer K.F."/>
            <person name="Schwartz D.C."/>
            <person name="Town C.D."/>
        </authorList>
    </citation>
    <scope>GENOME REANNOTATION</scope>
    <source>
        <strain evidence="2">A17</strain>
        <strain evidence="3 4">cv. Jemalong A17</strain>
    </source>
</reference>
<dbReference type="HOGENOM" id="CLU_010721_1_2_1"/>
<dbReference type="Gene3D" id="1.20.1280.50">
    <property type="match status" value="1"/>
</dbReference>
<dbReference type="Proteomes" id="UP000002051">
    <property type="component" value="Unassembled WGS sequence"/>
</dbReference>
<keyword evidence="4" id="KW-1185">Reference proteome</keyword>
<sequence length="427" mass="49769">MMQPSVINKRVKHTTKSRSINDLSNDVLIHILSFLPIKYAFRTTILSKRWFLLFYSLAVISISDNEAYTKKAWVHFCRFVDTVLLSTHAEEQTLKTFHLDCRSKNWRPNSFICFDTWVEAAKRRGVEDLYLCMLQVMLSPTIFVCETLVVLKLDRLNVPSMSRFSVDLPSLKTLDLCFVCFQNSDDYMKLLSGSPKLEDLKTLYIKLNVRSTAIENFEKPLLSNLIKANFRLFEVPFRAVYNVQFLNVLQMGTRLPSEENTSYYKSLPIFENLIELRLSWTSRVTHDWSEVMKMLQNCPKLQTLSIKKWWGSITTIMENGKYQDHVPECVSSHLTTINITNYQTVEADFKFASYILKNARLLKDMTICFARCSDIMQWTKCIEDLSRQRISGAYLSRQRISGAQNNSSSYHRSMNTITAYYNKMKVS</sequence>
<name>A0A072TIY5_MEDTR</name>
<dbReference type="EnsemblPlants" id="KEH17524">
    <property type="protein sequence ID" value="KEH17524"/>
    <property type="gene ID" value="MTR_0009s0080"/>
</dbReference>
<dbReference type="EMBL" id="KL402734">
    <property type="protein sequence ID" value="KEH17524.1"/>
    <property type="molecule type" value="Genomic_DNA"/>
</dbReference>
<proteinExistence type="predicted"/>
<feature type="domain" description="FBD" evidence="1">
    <location>
        <begin position="328"/>
        <end position="398"/>
    </location>
</feature>
<dbReference type="STRING" id="3880.A0A072TIY5"/>
<dbReference type="InterPro" id="IPR006566">
    <property type="entry name" value="FBD"/>
</dbReference>
<dbReference type="SUPFAM" id="SSF52047">
    <property type="entry name" value="RNI-like"/>
    <property type="match status" value="1"/>
</dbReference>
<evidence type="ECO:0000313" key="4">
    <source>
        <dbReference type="Proteomes" id="UP000002051"/>
    </source>
</evidence>
<dbReference type="PANTHER" id="PTHR31900:SF34">
    <property type="entry name" value="EMB|CAB62440.1-RELATED"/>
    <property type="match status" value="1"/>
</dbReference>